<accession>A0ABT5EB22</accession>
<evidence type="ECO:0000313" key="1">
    <source>
        <dbReference type="EMBL" id="MDC0723064.1"/>
    </source>
</evidence>
<dbReference type="RefSeq" id="WP_272091601.1">
    <property type="nucleotide sequence ID" value="NZ_JAQNDL010000004.1"/>
</dbReference>
<evidence type="ECO:0000313" key="2">
    <source>
        <dbReference type="Proteomes" id="UP001221686"/>
    </source>
</evidence>
<organism evidence="1 2">
    <name type="scientific">Nannocystis bainbridge</name>
    <dbReference type="NCBI Taxonomy" id="2995303"/>
    <lineage>
        <taxon>Bacteria</taxon>
        <taxon>Pseudomonadati</taxon>
        <taxon>Myxococcota</taxon>
        <taxon>Polyangia</taxon>
        <taxon>Nannocystales</taxon>
        <taxon>Nannocystaceae</taxon>
        <taxon>Nannocystis</taxon>
    </lineage>
</organism>
<gene>
    <name evidence="1" type="ORF">POL25_39625</name>
</gene>
<dbReference type="Proteomes" id="UP001221686">
    <property type="component" value="Unassembled WGS sequence"/>
</dbReference>
<sequence>MQIQTDDTARRAGQSGGYHILKMQIKANFVSEPRNWGVTALEFGLTRDFENCYQSTPSLGSAP</sequence>
<dbReference type="EMBL" id="JAQNDL010000004">
    <property type="protein sequence ID" value="MDC0723064.1"/>
    <property type="molecule type" value="Genomic_DNA"/>
</dbReference>
<comment type="caution">
    <text evidence="1">The sequence shown here is derived from an EMBL/GenBank/DDBJ whole genome shotgun (WGS) entry which is preliminary data.</text>
</comment>
<keyword evidence="2" id="KW-1185">Reference proteome</keyword>
<name>A0ABT5EB22_9BACT</name>
<proteinExistence type="predicted"/>
<reference evidence="1 2" key="1">
    <citation type="submission" date="2022-11" db="EMBL/GenBank/DDBJ databases">
        <title>Minimal conservation of predation-associated metabolite biosynthetic gene clusters underscores biosynthetic potential of Myxococcota including descriptions for ten novel species: Archangium lansinium sp. nov., Myxococcus landrumus sp. nov., Nannocystis bai.</title>
        <authorList>
            <person name="Ahearne A."/>
            <person name="Stevens C."/>
            <person name="Dowd S."/>
        </authorList>
    </citation>
    <scope>NUCLEOTIDE SEQUENCE [LARGE SCALE GENOMIC DNA]</scope>
    <source>
        <strain evidence="1 2">BB15-2</strain>
    </source>
</reference>
<protein>
    <submittedName>
        <fullName evidence="1">Uncharacterized protein</fullName>
    </submittedName>
</protein>